<gene>
    <name evidence="2" type="ORF">M409DRAFT_57872</name>
</gene>
<dbReference type="Proteomes" id="UP000799537">
    <property type="component" value="Unassembled WGS sequence"/>
</dbReference>
<name>A0A6A6C990_ZASCE</name>
<sequence>MGALDGSQKDGDVGVGRGSRPRVVVSARTTHHKSKAMALSVRMYAFQSGRSPQFGRAHKFIRTCDFACRLPVSVLCLMQYTSRPSYGSRSCKLLLLGMEKSSCNSPDVEHGKQAASERPSHNGQPDGKIRHRQESSQMACQTPSSAVEFEIGVVTQIVRPVIPLCGFPHCEWHRRVTDDLQDAQVSRSRTRRRLSRKLELLKGVLKAEAAIETVAKRRPETKILLAHGLVEGRPRLSPWTGGASGGAMWASLGKSRPRLDVQGSWPSSTNDMSSTYSV</sequence>
<accession>A0A6A6C990</accession>
<dbReference type="EMBL" id="ML993611">
    <property type="protein sequence ID" value="KAF2162810.1"/>
    <property type="molecule type" value="Genomic_DNA"/>
</dbReference>
<feature type="region of interest" description="Disordered" evidence="1">
    <location>
        <begin position="1"/>
        <end position="22"/>
    </location>
</feature>
<proteinExistence type="predicted"/>
<evidence type="ECO:0000313" key="2">
    <source>
        <dbReference type="EMBL" id="KAF2162810.1"/>
    </source>
</evidence>
<keyword evidence="3" id="KW-1185">Reference proteome</keyword>
<protein>
    <submittedName>
        <fullName evidence="2">Uncharacterized protein</fullName>
    </submittedName>
</protein>
<evidence type="ECO:0000256" key="1">
    <source>
        <dbReference type="SAM" id="MobiDB-lite"/>
    </source>
</evidence>
<evidence type="ECO:0000313" key="3">
    <source>
        <dbReference type="Proteomes" id="UP000799537"/>
    </source>
</evidence>
<feature type="region of interest" description="Disordered" evidence="1">
    <location>
        <begin position="105"/>
        <end position="137"/>
    </location>
</feature>
<dbReference type="AlphaFoldDB" id="A0A6A6C990"/>
<dbReference type="GeneID" id="54567023"/>
<reference evidence="2" key="1">
    <citation type="journal article" date="2020" name="Stud. Mycol.">
        <title>101 Dothideomycetes genomes: a test case for predicting lifestyles and emergence of pathogens.</title>
        <authorList>
            <person name="Haridas S."/>
            <person name="Albert R."/>
            <person name="Binder M."/>
            <person name="Bloem J."/>
            <person name="Labutti K."/>
            <person name="Salamov A."/>
            <person name="Andreopoulos B."/>
            <person name="Baker S."/>
            <person name="Barry K."/>
            <person name="Bills G."/>
            <person name="Bluhm B."/>
            <person name="Cannon C."/>
            <person name="Castanera R."/>
            <person name="Culley D."/>
            <person name="Daum C."/>
            <person name="Ezra D."/>
            <person name="Gonzalez J."/>
            <person name="Henrissat B."/>
            <person name="Kuo A."/>
            <person name="Liang C."/>
            <person name="Lipzen A."/>
            <person name="Lutzoni F."/>
            <person name="Magnuson J."/>
            <person name="Mondo S."/>
            <person name="Nolan M."/>
            <person name="Ohm R."/>
            <person name="Pangilinan J."/>
            <person name="Park H.-J."/>
            <person name="Ramirez L."/>
            <person name="Alfaro M."/>
            <person name="Sun H."/>
            <person name="Tritt A."/>
            <person name="Yoshinaga Y."/>
            <person name="Zwiers L.-H."/>
            <person name="Turgeon B."/>
            <person name="Goodwin S."/>
            <person name="Spatafora J."/>
            <person name="Crous P."/>
            <person name="Grigoriev I."/>
        </authorList>
    </citation>
    <scope>NUCLEOTIDE SEQUENCE</scope>
    <source>
        <strain evidence="2">ATCC 36951</strain>
    </source>
</reference>
<organism evidence="2 3">
    <name type="scientific">Zasmidium cellare ATCC 36951</name>
    <dbReference type="NCBI Taxonomy" id="1080233"/>
    <lineage>
        <taxon>Eukaryota</taxon>
        <taxon>Fungi</taxon>
        <taxon>Dikarya</taxon>
        <taxon>Ascomycota</taxon>
        <taxon>Pezizomycotina</taxon>
        <taxon>Dothideomycetes</taxon>
        <taxon>Dothideomycetidae</taxon>
        <taxon>Mycosphaerellales</taxon>
        <taxon>Mycosphaerellaceae</taxon>
        <taxon>Zasmidium</taxon>
    </lineage>
</organism>
<dbReference type="RefSeq" id="XP_033663699.1">
    <property type="nucleotide sequence ID" value="XM_033813751.1"/>
</dbReference>